<evidence type="ECO:0000313" key="1">
    <source>
        <dbReference type="EMBL" id="KAJ1165656.1"/>
    </source>
</evidence>
<name>A0AAV7SNR3_PLEWA</name>
<comment type="caution">
    <text evidence="1">The sequence shown here is derived from an EMBL/GenBank/DDBJ whole genome shotgun (WGS) entry which is preliminary data.</text>
</comment>
<sequence>MLLLAAGTQDTGAGRIVWCKLLRPSEGLRVSLRVGRWQPELDGLQGRHQQTLTDSRGERHCRRGTCW</sequence>
<accession>A0AAV7SNR3</accession>
<dbReference type="AlphaFoldDB" id="A0AAV7SNR3"/>
<protein>
    <submittedName>
        <fullName evidence="1">Uncharacterized protein</fullName>
    </submittedName>
</protein>
<proteinExistence type="predicted"/>
<reference evidence="1" key="1">
    <citation type="journal article" date="2022" name="bioRxiv">
        <title>Sequencing and chromosome-scale assembly of the giantPleurodeles waltlgenome.</title>
        <authorList>
            <person name="Brown T."/>
            <person name="Elewa A."/>
            <person name="Iarovenko S."/>
            <person name="Subramanian E."/>
            <person name="Araus A.J."/>
            <person name="Petzold A."/>
            <person name="Susuki M."/>
            <person name="Suzuki K.-i.T."/>
            <person name="Hayashi T."/>
            <person name="Toyoda A."/>
            <person name="Oliveira C."/>
            <person name="Osipova E."/>
            <person name="Leigh N.D."/>
            <person name="Simon A."/>
            <person name="Yun M.H."/>
        </authorList>
    </citation>
    <scope>NUCLEOTIDE SEQUENCE</scope>
    <source>
        <strain evidence="1">20211129_DDA</strain>
        <tissue evidence="1">Liver</tissue>
    </source>
</reference>
<dbReference type="EMBL" id="JANPWB010000008">
    <property type="protein sequence ID" value="KAJ1165656.1"/>
    <property type="molecule type" value="Genomic_DNA"/>
</dbReference>
<dbReference type="Proteomes" id="UP001066276">
    <property type="component" value="Chromosome 4_2"/>
</dbReference>
<organism evidence="1 2">
    <name type="scientific">Pleurodeles waltl</name>
    <name type="common">Iberian ribbed newt</name>
    <dbReference type="NCBI Taxonomy" id="8319"/>
    <lineage>
        <taxon>Eukaryota</taxon>
        <taxon>Metazoa</taxon>
        <taxon>Chordata</taxon>
        <taxon>Craniata</taxon>
        <taxon>Vertebrata</taxon>
        <taxon>Euteleostomi</taxon>
        <taxon>Amphibia</taxon>
        <taxon>Batrachia</taxon>
        <taxon>Caudata</taxon>
        <taxon>Salamandroidea</taxon>
        <taxon>Salamandridae</taxon>
        <taxon>Pleurodelinae</taxon>
        <taxon>Pleurodeles</taxon>
    </lineage>
</organism>
<evidence type="ECO:0000313" key="2">
    <source>
        <dbReference type="Proteomes" id="UP001066276"/>
    </source>
</evidence>
<keyword evidence="2" id="KW-1185">Reference proteome</keyword>
<gene>
    <name evidence="1" type="ORF">NDU88_006073</name>
</gene>